<name>A0AA39WJM3_9PEZI</name>
<comment type="caution">
    <text evidence="4">The sequence shown here is derived from an EMBL/GenBank/DDBJ whole genome shotgun (WGS) entry which is preliminary data.</text>
</comment>
<dbReference type="InterPro" id="IPR036770">
    <property type="entry name" value="Ankyrin_rpt-contain_sf"/>
</dbReference>
<dbReference type="PROSITE" id="PS50088">
    <property type="entry name" value="ANK_REPEAT"/>
    <property type="match status" value="3"/>
</dbReference>
<evidence type="ECO:0000256" key="2">
    <source>
        <dbReference type="ARBA" id="ARBA00023043"/>
    </source>
</evidence>
<dbReference type="InterPro" id="IPR002110">
    <property type="entry name" value="Ankyrin_rpt"/>
</dbReference>
<dbReference type="PROSITE" id="PS50297">
    <property type="entry name" value="ANK_REP_REGION"/>
    <property type="match status" value="3"/>
</dbReference>
<dbReference type="Proteomes" id="UP001175000">
    <property type="component" value="Unassembled WGS sequence"/>
</dbReference>
<evidence type="ECO:0000256" key="3">
    <source>
        <dbReference type="PROSITE-ProRule" id="PRU00023"/>
    </source>
</evidence>
<evidence type="ECO:0000256" key="1">
    <source>
        <dbReference type="ARBA" id="ARBA00022737"/>
    </source>
</evidence>
<dbReference type="PANTHER" id="PTHR24198:SF165">
    <property type="entry name" value="ANKYRIN REPEAT-CONTAINING PROTEIN-RELATED"/>
    <property type="match status" value="1"/>
</dbReference>
<keyword evidence="2 3" id="KW-0040">ANK repeat</keyword>
<dbReference type="AlphaFoldDB" id="A0AA39WJM3"/>
<proteinExistence type="predicted"/>
<reference evidence="4" key="1">
    <citation type="submission" date="2023-06" db="EMBL/GenBank/DDBJ databases">
        <title>Genome-scale phylogeny and comparative genomics of the fungal order Sordariales.</title>
        <authorList>
            <consortium name="Lawrence Berkeley National Laboratory"/>
            <person name="Hensen N."/>
            <person name="Bonometti L."/>
            <person name="Westerberg I."/>
            <person name="Brannstrom I.O."/>
            <person name="Guillou S."/>
            <person name="Cros-Aarteil S."/>
            <person name="Calhoun S."/>
            <person name="Haridas S."/>
            <person name="Kuo A."/>
            <person name="Mondo S."/>
            <person name="Pangilinan J."/>
            <person name="Riley R."/>
            <person name="Labutti K."/>
            <person name="Andreopoulos B."/>
            <person name="Lipzen A."/>
            <person name="Chen C."/>
            <person name="Yanf M."/>
            <person name="Daum C."/>
            <person name="Ng V."/>
            <person name="Clum A."/>
            <person name="Steindorff A."/>
            <person name="Ohm R."/>
            <person name="Martin F."/>
            <person name="Silar P."/>
            <person name="Natvig D."/>
            <person name="Lalanne C."/>
            <person name="Gautier V."/>
            <person name="Ament-Velasquez S.L."/>
            <person name="Kruys A."/>
            <person name="Hutchinson M.I."/>
            <person name="Powell A.J."/>
            <person name="Barry K."/>
            <person name="Miller A.N."/>
            <person name="Grigoriev I.V."/>
            <person name="Debuchy R."/>
            <person name="Gladieux P."/>
            <person name="Thoren M.H."/>
            <person name="Johannesson H."/>
        </authorList>
    </citation>
    <scope>NUCLEOTIDE SEQUENCE</scope>
    <source>
        <strain evidence="4">CBS 606.72</strain>
    </source>
</reference>
<keyword evidence="1" id="KW-0677">Repeat</keyword>
<feature type="repeat" description="ANK" evidence="3">
    <location>
        <begin position="62"/>
        <end position="91"/>
    </location>
</feature>
<dbReference type="PANTHER" id="PTHR24198">
    <property type="entry name" value="ANKYRIN REPEAT AND PROTEIN KINASE DOMAIN-CONTAINING PROTEIN"/>
    <property type="match status" value="1"/>
</dbReference>
<dbReference type="SMART" id="SM00248">
    <property type="entry name" value="ANK"/>
    <property type="match status" value="3"/>
</dbReference>
<evidence type="ECO:0000313" key="5">
    <source>
        <dbReference type="Proteomes" id="UP001175000"/>
    </source>
</evidence>
<dbReference type="EMBL" id="JAULSU010000005">
    <property type="protein sequence ID" value="KAK0616638.1"/>
    <property type="molecule type" value="Genomic_DNA"/>
</dbReference>
<feature type="repeat" description="ANK" evidence="3">
    <location>
        <begin position="1"/>
        <end position="28"/>
    </location>
</feature>
<feature type="repeat" description="ANK" evidence="3">
    <location>
        <begin position="29"/>
        <end position="61"/>
    </location>
</feature>
<gene>
    <name evidence="4" type="ORF">B0T14DRAFT_390779</name>
</gene>
<dbReference type="SUPFAM" id="SSF48403">
    <property type="entry name" value="Ankyrin repeat"/>
    <property type="match status" value="1"/>
</dbReference>
<protein>
    <submittedName>
        <fullName evidence="4">Ankyrin repeat-containing domain protein</fullName>
    </submittedName>
</protein>
<evidence type="ECO:0000313" key="4">
    <source>
        <dbReference type="EMBL" id="KAK0616638.1"/>
    </source>
</evidence>
<dbReference type="PRINTS" id="PR01415">
    <property type="entry name" value="ANKYRIN"/>
</dbReference>
<dbReference type="Pfam" id="PF12796">
    <property type="entry name" value="Ank_2"/>
    <property type="match status" value="1"/>
</dbReference>
<keyword evidence="5" id="KW-1185">Reference proteome</keyword>
<organism evidence="4 5">
    <name type="scientific">Immersiella caudata</name>
    <dbReference type="NCBI Taxonomy" id="314043"/>
    <lineage>
        <taxon>Eukaryota</taxon>
        <taxon>Fungi</taxon>
        <taxon>Dikarya</taxon>
        <taxon>Ascomycota</taxon>
        <taxon>Pezizomycotina</taxon>
        <taxon>Sordariomycetes</taxon>
        <taxon>Sordariomycetidae</taxon>
        <taxon>Sordariales</taxon>
        <taxon>Lasiosphaeriaceae</taxon>
        <taxon>Immersiella</taxon>
    </lineage>
</organism>
<dbReference type="GO" id="GO:0005737">
    <property type="term" value="C:cytoplasm"/>
    <property type="evidence" value="ECO:0007669"/>
    <property type="project" value="TreeGrafter"/>
</dbReference>
<dbReference type="Gene3D" id="1.25.40.20">
    <property type="entry name" value="Ankyrin repeat-containing domain"/>
    <property type="match status" value="1"/>
</dbReference>
<sequence length="91" mass="9704">LHLAAVRGDLAAVKLLIRYGATIDIRTKNGITPLYFACLYGNYSVASALLRAGADPNKGDDFGRCPIHGASSARRKPTEIISLLLQHGANI</sequence>
<accession>A0AA39WJM3</accession>
<feature type="non-terminal residue" evidence="4">
    <location>
        <position position="91"/>
    </location>
</feature>
<feature type="non-terminal residue" evidence="4">
    <location>
        <position position="1"/>
    </location>
</feature>